<keyword evidence="4" id="KW-1185">Reference proteome</keyword>
<dbReference type="InterPro" id="IPR040976">
    <property type="entry name" value="Pkinase_fungal"/>
</dbReference>
<dbReference type="InterPro" id="IPR008266">
    <property type="entry name" value="Tyr_kinase_AS"/>
</dbReference>
<feature type="domain" description="Protein kinase" evidence="2">
    <location>
        <begin position="135"/>
        <end position="453"/>
    </location>
</feature>
<sequence length="453" mass="50368">MPGRPTASRARPVRPGRVALKLTGQRDELGSWVVAAWAGVARADVPTDGPGAPSLPLTRIDSAWAGGRGVGAGLSWVLARLTRTSTSADLQLPSTSDTCDQAPRGTRFPAGHDSDYSDRKRKCAQERDRKLGLLFRRQRECGRATSTYRITAGEGANVRICAMTIIWVEESRNSDLVEIRNVIQEKRPRGLAPLVGVFRTEYRTLPMFLLPGDESLKGLTPRAREVVVHEECYNPLATLENTKQLARALEGAIEGHRQLWNHGFIHRDVSYGNVMVDQDGKGILIDYNLAVKKARTAEEECRLSRSGTRPYISRLLLSPATEGVVHERWHDIESFFYVASRTAFQSESAGPPLFEKPKAERIWNVWNAGDLDDAAARKNGLLAEDGVDELLDACAPRWSGMEKVLSVLQQNCSLDWSFARLKRIKAEPELAWRWNSGQMSYEHVQAGLKAVCE</sequence>
<evidence type="ECO:0000259" key="2">
    <source>
        <dbReference type="PROSITE" id="PS50011"/>
    </source>
</evidence>
<protein>
    <submittedName>
        <fullName evidence="3">BZ3500_MvSof-1268-A1-R1_Chr2-1g04082 protein</fullName>
    </submittedName>
</protein>
<dbReference type="InterPro" id="IPR000719">
    <property type="entry name" value="Prot_kinase_dom"/>
</dbReference>
<organism evidence="3 4">
    <name type="scientific">Microbotryum saponariae</name>
    <dbReference type="NCBI Taxonomy" id="289078"/>
    <lineage>
        <taxon>Eukaryota</taxon>
        <taxon>Fungi</taxon>
        <taxon>Dikarya</taxon>
        <taxon>Basidiomycota</taxon>
        <taxon>Pucciniomycotina</taxon>
        <taxon>Microbotryomycetes</taxon>
        <taxon>Microbotryales</taxon>
        <taxon>Microbotryaceae</taxon>
        <taxon>Microbotryum</taxon>
    </lineage>
</organism>
<dbReference type="PROSITE" id="PS50011">
    <property type="entry name" value="PROTEIN_KINASE_DOM"/>
    <property type="match status" value="1"/>
</dbReference>
<dbReference type="Gene3D" id="1.10.510.10">
    <property type="entry name" value="Transferase(Phosphotransferase) domain 1"/>
    <property type="match status" value="1"/>
</dbReference>
<feature type="region of interest" description="Disordered" evidence="1">
    <location>
        <begin position="91"/>
        <end position="119"/>
    </location>
</feature>
<dbReference type="OrthoDB" id="5584477at2759"/>
<dbReference type="STRING" id="289078.A0A2X0K660"/>
<dbReference type="SUPFAM" id="SSF56112">
    <property type="entry name" value="Protein kinase-like (PK-like)"/>
    <property type="match status" value="1"/>
</dbReference>
<dbReference type="Pfam" id="PF17667">
    <property type="entry name" value="Pkinase_fungal"/>
    <property type="match status" value="1"/>
</dbReference>
<evidence type="ECO:0000256" key="1">
    <source>
        <dbReference type="SAM" id="MobiDB-lite"/>
    </source>
</evidence>
<dbReference type="PANTHER" id="PTHR38248">
    <property type="entry name" value="FUNK1 6"/>
    <property type="match status" value="1"/>
</dbReference>
<gene>
    <name evidence="3" type="ORF">BZ3500_MVSOF-1268-A1-R1_CHR2-1G04082</name>
</gene>
<feature type="compositionally biased region" description="Basic and acidic residues" evidence="1">
    <location>
        <begin position="110"/>
        <end position="119"/>
    </location>
</feature>
<dbReference type="InterPro" id="IPR011009">
    <property type="entry name" value="Kinase-like_dom_sf"/>
</dbReference>
<dbReference type="AlphaFoldDB" id="A0A2X0K660"/>
<evidence type="ECO:0000313" key="3">
    <source>
        <dbReference type="EMBL" id="SCZ87949.1"/>
    </source>
</evidence>
<evidence type="ECO:0000313" key="4">
    <source>
        <dbReference type="Proteomes" id="UP000249723"/>
    </source>
</evidence>
<dbReference type="PANTHER" id="PTHR38248:SF2">
    <property type="entry name" value="FUNK1 11"/>
    <property type="match status" value="1"/>
</dbReference>
<dbReference type="EMBL" id="FMWP01000012">
    <property type="protein sequence ID" value="SCZ87949.1"/>
    <property type="molecule type" value="Genomic_DNA"/>
</dbReference>
<proteinExistence type="predicted"/>
<name>A0A2X0K660_9BASI</name>
<dbReference type="Proteomes" id="UP000249723">
    <property type="component" value="Unassembled WGS sequence"/>
</dbReference>
<accession>A0A2X0K660</accession>
<reference evidence="4" key="1">
    <citation type="submission" date="2016-10" db="EMBL/GenBank/DDBJ databases">
        <authorList>
            <person name="Jeantristanb JTB J.-T."/>
            <person name="Ricardo R."/>
        </authorList>
    </citation>
    <scope>NUCLEOTIDE SEQUENCE [LARGE SCALE GENOMIC DNA]</scope>
</reference>
<dbReference type="GO" id="GO:0004672">
    <property type="term" value="F:protein kinase activity"/>
    <property type="evidence" value="ECO:0007669"/>
    <property type="project" value="InterPro"/>
</dbReference>
<dbReference type="PROSITE" id="PS00109">
    <property type="entry name" value="PROTEIN_KINASE_TYR"/>
    <property type="match status" value="1"/>
</dbReference>
<dbReference type="GO" id="GO:0005524">
    <property type="term" value="F:ATP binding"/>
    <property type="evidence" value="ECO:0007669"/>
    <property type="project" value="InterPro"/>
</dbReference>